<reference evidence="6" key="3">
    <citation type="submission" date="2025-05" db="UniProtKB">
        <authorList>
            <consortium name="Ensembl"/>
        </authorList>
    </citation>
    <scope>IDENTIFICATION</scope>
</reference>
<evidence type="ECO:0000313" key="5">
    <source>
        <dbReference type="EMBL" id="JAA35075.1"/>
    </source>
</evidence>
<evidence type="ECO:0000313" key="3">
    <source>
        <dbReference type="EMBL" id="JAA15940.1"/>
    </source>
</evidence>
<dbReference type="AlphaFoldDB" id="K7DA24"/>
<dbReference type="EMBL" id="AACZ04031094">
    <property type="status" value="NOT_ANNOTATED_CDS"/>
    <property type="molecule type" value="Genomic_DNA"/>
</dbReference>
<evidence type="ECO:0000256" key="1">
    <source>
        <dbReference type="SAM" id="MobiDB-lite"/>
    </source>
</evidence>
<sequence>MPHPYSRNENNGGRGAEDSSMQLTTRRQKAEAGVLENLAVLEFTLTPPRSSAAEPSSPALPAARWRWFCCQLGETELGHARWRRPPCCVLSPGCWPPPGSRAALQCDQSSTCESRRMPNLTG</sequence>
<dbReference type="EMBL" id="GABC01001639">
    <property type="protein sequence ID" value="JAA09699.1"/>
    <property type="molecule type" value="mRNA"/>
</dbReference>
<organism evidence="5">
    <name type="scientific">Pan troglodytes</name>
    <name type="common">Chimpanzee</name>
    <dbReference type="NCBI Taxonomy" id="9598"/>
    <lineage>
        <taxon>Eukaryota</taxon>
        <taxon>Metazoa</taxon>
        <taxon>Chordata</taxon>
        <taxon>Craniata</taxon>
        <taxon>Vertebrata</taxon>
        <taxon>Euteleostomi</taxon>
        <taxon>Mammalia</taxon>
        <taxon>Eutheria</taxon>
        <taxon>Euarchontoglires</taxon>
        <taxon>Primates</taxon>
        <taxon>Haplorrhini</taxon>
        <taxon>Catarrhini</taxon>
        <taxon>Hominidae</taxon>
        <taxon>Pan</taxon>
    </lineage>
</organism>
<dbReference type="EMBL" id="GABD01006038">
    <property type="protein sequence ID" value="JAA27062.1"/>
    <property type="molecule type" value="mRNA"/>
</dbReference>
<dbReference type="EMBL" id="GABE01009664">
    <property type="protein sequence ID" value="JAA35075.1"/>
    <property type="molecule type" value="mRNA"/>
</dbReference>
<evidence type="ECO:0000313" key="7">
    <source>
        <dbReference type="Proteomes" id="UP000002277"/>
    </source>
</evidence>
<evidence type="ECO:0000313" key="4">
    <source>
        <dbReference type="EMBL" id="JAA27062.1"/>
    </source>
</evidence>
<dbReference type="EMBL" id="GABF01006205">
    <property type="protein sequence ID" value="JAA15940.1"/>
    <property type="molecule type" value="mRNA"/>
</dbReference>
<protein>
    <submittedName>
        <fullName evidence="6">NADH:ubiquinone oxidoreductase subunit C1</fullName>
    </submittedName>
</protein>
<dbReference type="Ensembl" id="ENSPTRT00000084932.1">
    <property type="protein sequence ID" value="ENSPTRP00000078358.1"/>
    <property type="gene ID" value="ENSPTRG00000046657.1"/>
</dbReference>
<dbReference type="Bgee" id="ENSPTRG00000046657">
    <property type="expression patterns" value="Expressed in heart and 20 other cell types or tissues"/>
</dbReference>
<keyword evidence="7" id="KW-1185">Reference proteome</keyword>
<reference evidence="5" key="2">
    <citation type="submission" date="2012-10" db="EMBL/GenBank/DDBJ databases">
        <title>De novo assembly of the reference chimpanzee transcriptome from NextGen mRNA sequences.</title>
        <authorList>
            <person name="Maudhoo M.D."/>
            <person name="Meehan D.T."/>
            <person name="Norgren R.B.Jr."/>
        </authorList>
    </citation>
    <scope>NUCLEOTIDE SEQUENCE</scope>
    <source>
        <tissue evidence="2">Adipose stromal</tissue>
        <tissue evidence="5">Skeletal muscle</tissue>
        <tissue evidence="4">Skin</tissue>
        <tissue evidence="3">Smooth vascular</tissue>
    </source>
</reference>
<dbReference type="Proteomes" id="UP000002277">
    <property type="component" value="Chromosome 4"/>
</dbReference>
<dbReference type="GeneTree" id="ENSGT01140000286681"/>
<accession>K7DA24</accession>
<name>K7DA24_PANTR</name>
<gene>
    <name evidence="5 6" type="primary">NDUFC1</name>
</gene>
<feature type="region of interest" description="Disordered" evidence="1">
    <location>
        <begin position="1"/>
        <end position="29"/>
    </location>
</feature>
<evidence type="ECO:0000313" key="6">
    <source>
        <dbReference type="Ensembl" id="ENSPTRP00000078358.1"/>
    </source>
</evidence>
<evidence type="ECO:0000313" key="2">
    <source>
        <dbReference type="EMBL" id="JAA09699.1"/>
    </source>
</evidence>
<proteinExistence type="evidence at transcript level"/>
<reference evidence="6 7" key="1">
    <citation type="journal article" date="2005" name="Nature">
        <title>Initial sequence of the chimpanzee genome and comparison with the human genome.</title>
        <authorList>
            <consortium name="Chimpanzee sequencing and analysis consortium"/>
        </authorList>
    </citation>
    <scope>NUCLEOTIDE SEQUENCE [LARGE SCALE GENOMIC DNA]</scope>
</reference>